<comment type="caution">
    <text evidence="2">The sequence shown here is derived from an EMBL/GenBank/DDBJ whole genome shotgun (WGS) entry which is preliminary data.</text>
</comment>
<evidence type="ECO:0008006" key="4">
    <source>
        <dbReference type="Google" id="ProtNLM"/>
    </source>
</evidence>
<reference evidence="3" key="1">
    <citation type="submission" date="2017-09" db="EMBL/GenBank/DDBJ databases">
        <title>Metaegenomics of thermophilic ammonia-oxidizing enrichment culture.</title>
        <authorList>
            <person name="Kato S."/>
            <person name="Suzuki K."/>
        </authorList>
    </citation>
    <scope>NUCLEOTIDE SEQUENCE [LARGE SCALE GENOMIC DNA]</scope>
</reference>
<dbReference type="SUPFAM" id="SSF82171">
    <property type="entry name" value="DPP6 N-terminal domain-like"/>
    <property type="match status" value="1"/>
</dbReference>
<evidence type="ECO:0000313" key="2">
    <source>
        <dbReference type="EMBL" id="GBD09663.1"/>
    </source>
</evidence>
<dbReference type="InterPro" id="IPR011042">
    <property type="entry name" value="6-blade_b-propeller_TolB-like"/>
</dbReference>
<dbReference type="AlphaFoldDB" id="A0A2H5Y8C8"/>
<dbReference type="EMBL" id="BEHY01000056">
    <property type="protein sequence ID" value="GBD09663.1"/>
    <property type="molecule type" value="Genomic_DNA"/>
</dbReference>
<name>A0A2H5Y8C8_9CHLR</name>
<feature type="region of interest" description="Disordered" evidence="1">
    <location>
        <begin position="39"/>
        <end position="70"/>
    </location>
</feature>
<feature type="compositionally biased region" description="Pro residues" evidence="1">
    <location>
        <begin position="50"/>
        <end position="70"/>
    </location>
</feature>
<protein>
    <recommendedName>
        <fullName evidence="4">Periplasmic component of the Tol biopolymer transport system</fullName>
    </recommendedName>
</protein>
<evidence type="ECO:0000256" key="1">
    <source>
        <dbReference type="SAM" id="MobiDB-lite"/>
    </source>
</evidence>
<sequence>MKRLPNMVRGLLGLCVLGVLAMTLTLTFRGLQKEAKPASQVFQSPIETPTQPPYPPPVTPTLPGPSATPPVAPTPVPRCTFVARPAPAEPGPLIEAYQFSEPRVVLTHTSAIGIAGWLPDGQQLLITRLIPGQSREYVEIFNTRTGELQRYGERHSLPGKPVWLAAHQAVAFADVGPDKQVVLRISRGETATVETPISDLTGSFLGVSPDGRQLVFFTQASQDRPEVFDLAQPQRATLPATLPLMRWSPYRISWHPQGHQIAFYNETGFYLADLTSGRVCEVDLGFEESESRYGKRWAFYAQWAPSGRYLSMLTTIGDPPVKFSDLTILDTITGELHHVHPKQYIEPGQYYVMDMAWAPNSQIIAVQAAVELREGVLYAGLYLVEVATGRDMRVLPEALFTGGDTGWNLAWSPNGQQMAVNCPTANEGRLCMIAVAAR</sequence>
<proteinExistence type="predicted"/>
<accession>A0A2H5Y8C8</accession>
<dbReference type="Proteomes" id="UP000236642">
    <property type="component" value="Unassembled WGS sequence"/>
</dbReference>
<organism evidence="2 3">
    <name type="scientific">Candidatus Thermoflexus japonica</name>
    <dbReference type="NCBI Taxonomy" id="2035417"/>
    <lineage>
        <taxon>Bacteria</taxon>
        <taxon>Bacillati</taxon>
        <taxon>Chloroflexota</taxon>
        <taxon>Thermoflexia</taxon>
        <taxon>Thermoflexales</taxon>
        <taxon>Thermoflexaceae</taxon>
        <taxon>Thermoflexus</taxon>
    </lineage>
</organism>
<gene>
    <name evidence="2" type="ORF">HRbin22_01921</name>
</gene>
<evidence type="ECO:0000313" key="3">
    <source>
        <dbReference type="Proteomes" id="UP000236642"/>
    </source>
</evidence>
<dbReference type="Gene3D" id="2.120.10.30">
    <property type="entry name" value="TolB, C-terminal domain"/>
    <property type="match status" value="1"/>
</dbReference>